<organism evidence="1 2">
    <name type="scientific">Paraburkholderia dioscoreae</name>
    <dbReference type="NCBI Taxonomy" id="2604047"/>
    <lineage>
        <taxon>Bacteria</taxon>
        <taxon>Pseudomonadati</taxon>
        <taxon>Pseudomonadota</taxon>
        <taxon>Betaproteobacteria</taxon>
        <taxon>Burkholderiales</taxon>
        <taxon>Burkholderiaceae</taxon>
        <taxon>Paraburkholderia</taxon>
    </lineage>
</organism>
<dbReference type="Proteomes" id="UP000325811">
    <property type="component" value="Chromosome I"/>
</dbReference>
<dbReference type="KEGG" id="pdio:PDMSB3_3518"/>
<dbReference type="AlphaFoldDB" id="A0A5Q4ZG01"/>
<proteinExistence type="predicted"/>
<gene>
    <name evidence="1" type="ORF">PDMSB3_3518</name>
</gene>
<keyword evidence="2" id="KW-1185">Reference proteome</keyword>
<accession>A0A5Q4ZG01</accession>
<protein>
    <submittedName>
        <fullName evidence="1">Uncharacterized protein</fullName>
    </submittedName>
</protein>
<name>A0A5Q4ZG01_9BURK</name>
<dbReference type="EMBL" id="LR699553">
    <property type="protein sequence ID" value="VVD29974.1"/>
    <property type="molecule type" value="Genomic_DNA"/>
</dbReference>
<sequence>MMCARSTRRGLRAKEAARIGRLLSVLQFDQAMQTIHDRNRLIGFLKSCIECSIYIAPTDPGLTFGELVEAGRSIGLLPGEISDAMSHVTTEHGVGGRLMPGPNDTALWLIFYPPEVPDYRNPKAFDFVFAEMHEAARVYGAQGARLERTVIVERGNAAGLSRNDVQIAVTMMVLNGILVEQEGILRYARGREGFATPTTQLAQQRNFPQTRRNESRERAYAAVKDVIARRSDGRPKSAEPFEAFAEALESLGTGPFRVWWNQMVAELRQASTQTAPVTVTTLSAALVEASLTFVVAHAQALGLGVMGSKAFAERPSRWKLEELATSAGYGGEAAILDKSLQTRVSMLISARQRIHAGRMLEDFPGGPPDLQPEKARDALLTAEQVVRSVLDWLGRYPSKS</sequence>
<reference evidence="1 2" key="1">
    <citation type="submission" date="2019-08" db="EMBL/GenBank/DDBJ databases">
        <authorList>
            <person name="Herpell B J."/>
        </authorList>
    </citation>
    <scope>NUCLEOTIDE SEQUENCE [LARGE SCALE GENOMIC DNA]</scope>
    <source>
        <strain evidence="2">Msb3</strain>
    </source>
</reference>
<evidence type="ECO:0000313" key="1">
    <source>
        <dbReference type="EMBL" id="VVD29974.1"/>
    </source>
</evidence>
<evidence type="ECO:0000313" key="2">
    <source>
        <dbReference type="Proteomes" id="UP000325811"/>
    </source>
</evidence>